<name>A0A0S7C798_9BACT</name>
<protein>
    <submittedName>
        <fullName evidence="3">PAP2 superfamily</fullName>
    </submittedName>
</protein>
<dbReference type="Proteomes" id="UP000053091">
    <property type="component" value="Unassembled WGS sequence"/>
</dbReference>
<accession>A0A0S7C798</accession>
<feature type="transmembrane region" description="Helical" evidence="1">
    <location>
        <begin position="161"/>
        <end position="179"/>
    </location>
</feature>
<gene>
    <name evidence="3" type="ORF">TBC1_12895</name>
</gene>
<organism evidence="3">
    <name type="scientific">Lentimicrobium saccharophilum</name>
    <dbReference type="NCBI Taxonomy" id="1678841"/>
    <lineage>
        <taxon>Bacteria</taxon>
        <taxon>Pseudomonadati</taxon>
        <taxon>Bacteroidota</taxon>
        <taxon>Bacteroidia</taxon>
        <taxon>Bacteroidales</taxon>
        <taxon>Lentimicrobiaceae</taxon>
        <taxon>Lentimicrobium</taxon>
    </lineage>
</organism>
<dbReference type="SMART" id="SM00014">
    <property type="entry name" value="acidPPc"/>
    <property type="match status" value="1"/>
</dbReference>
<dbReference type="AlphaFoldDB" id="A0A0S7C798"/>
<keyword evidence="1" id="KW-1133">Transmembrane helix</keyword>
<feature type="transmembrane region" description="Helical" evidence="1">
    <location>
        <begin position="135"/>
        <end position="155"/>
    </location>
</feature>
<dbReference type="OrthoDB" id="9789113at2"/>
<dbReference type="InterPro" id="IPR000326">
    <property type="entry name" value="PAP2/HPO"/>
</dbReference>
<proteinExistence type="predicted"/>
<evidence type="ECO:0000259" key="2">
    <source>
        <dbReference type="SMART" id="SM00014"/>
    </source>
</evidence>
<dbReference type="CDD" id="cd03395">
    <property type="entry name" value="PAP2_like_4"/>
    <property type="match status" value="1"/>
</dbReference>
<keyword evidence="1" id="KW-0472">Membrane</keyword>
<dbReference type="PANTHER" id="PTHR14969:SF13">
    <property type="entry name" value="AT30094P"/>
    <property type="match status" value="1"/>
</dbReference>
<dbReference type="EMBL" id="DF968183">
    <property type="protein sequence ID" value="GAP45075.1"/>
    <property type="molecule type" value="Genomic_DNA"/>
</dbReference>
<dbReference type="InterPro" id="IPR036938">
    <property type="entry name" value="PAP2/HPO_sf"/>
</dbReference>
<evidence type="ECO:0000313" key="4">
    <source>
        <dbReference type="Proteomes" id="UP000053091"/>
    </source>
</evidence>
<feature type="domain" description="Phosphatidic acid phosphatase type 2/haloperoxidase" evidence="2">
    <location>
        <begin position="58"/>
        <end position="176"/>
    </location>
</feature>
<evidence type="ECO:0000256" key="1">
    <source>
        <dbReference type="SAM" id="Phobius"/>
    </source>
</evidence>
<feature type="transmembrane region" description="Helical" evidence="1">
    <location>
        <begin position="26"/>
        <end position="48"/>
    </location>
</feature>
<feature type="transmembrane region" description="Helical" evidence="1">
    <location>
        <begin position="55"/>
        <end position="74"/>
    </location>
</feature>
<dbReference type="PANTHER" id="PTHR14969">
    <property type="entry name" value="SPHINGOSINE-1-PHOSPHATE PHOSPHOHYDROLASE"/>
    <property type="match status" value="1"/>
</dbReference>
<evidence type="ECO:0000313" key="3">
    <source>
        <dbReference type="EMBL" id="GAP45075.1"/>
    </source>
</evidence>
<reference evidence="3" key="1">
    <citation type="journal article" date="2015" name="Genome Announc.">
        <title>Draft Genome Sequence of Bacteroidales Strain TBC1, a Novel Isolate from a Methanogenic Wastewater Treatment System.</title>
        <authorList>
            <person name="Tourlousse D.M."/>
            <person name="Matsuura N."/>
            <person name="Sun L."/>
            <person name="Toyonaga M."/>
            <person name="Kuroda K."/>
            <person name="Ohashi A."/>
            <person name="Cruz R."/>
            <person name="Yamaguchi T."/>
            <person name="Sekiguchi Y."/>
        </authorList>
    </citation>
    <scope>NUCLEOTIDE SEQUENCE [LARGE SCALE GENOMIC DNA]</scope>
    <source>
        <strain evidence="3">TBC1</strain>
    </source>
</reference>
<keyword evidence="4" id="KW-1185">Reference proteome</keyword>
<dbReference type="Pfam" id="PF01569">
    <property type="entry name" value="PAP2"/>
    <property type="match status" value="1"/>
</dbReference>
<dbReference type="STRING" id="1678841.TBC1_12895"/>
<sequence>MDALIQFDQKLFLIINGLHSPFFDFLMYWFSDKYIWVPLYAFLLFLMFRENRNHFWLVLLMVALLVTLTDQISVKLFKDVFMRLRPCHEPALDGMVRTLYGQCGGKYGFVSSHATNTFGVAVFTGLVLAIRYKWIIPVMLAWAGLVSYSRIYLGVHYPGDVIGGALTGALTGYLVFLLFRMLKARLRRKDPAS</sequence>
<dbReference type="Gene3D" id="1.20.144.10">
    <property type="entry name" value="Phosphatidic acid phosphatase type 2/haloperoxidase"/>
    <property type="match status" value="1"/>
</dbReference>
<dbReference type="RefSeq" id="WP_062045163.1">
    <property type="nucleotide sequence ID" value="NZ_DF968183.1"/>
</dbReference>
<dbReference type="PATRIC" id="fig|1678841.3.peg.3660"/>
<keyword evidence="1" id="KW-0812">Transmembrane</keyword>
<feature type="transmembrane region" description="Helical" evidence="1">
    <location>
        <begin position="107"/>
        <end position="128"/>
    </location>
</feature>
<dbReference type="SUPFAM" id="SSF48317">
    <property type="entry name" value="Acid phosphatase/Vanadium-dependent haloperoxidase"/>
    <property type="match status" value="1"/>
</dbReference>